<feature type="signal peptide" evidence="1">
    <location>
        <begin position="1"/>
        <end position="28"/>
    </location>
</feature>
<dbReference type="PANTHER" id="PTHR43283:SF3">
    <property type="entry name" value="BETA-LACTAMASE FAMILY PROTEIN (AFU_ORTHOLOGUE AFUA_5G07500)"/>
    <property type="match status" value="1"/>
</dbReference>
<feature type="chain" id="PRO_5012206109" evidence="1">
    <location>
        <begin position="29"/>
        <end position="352"/>
    </location>
</feature>
<organism evidence="3 4">
    <name type="scientific">Cnuella takakiae</name>
    <dbReference type="NCBI Taxonomy" id="1302690"/>
    <lineage>
        <taxon>Bacteria</taxon>
        <taxon>Pseudomonadati</taxon>
        <taxon>Bacteroidota</taxon>
        <taxon>Chitinophagia</taxon>
        <taxon>Chitinophagales</taxon>
        <taxon>Chitinophagaceae</taxon>
        <taxon>Cnuella</taxon>
    </lineage>
</organism>
<dbReference type="Pfam" id="PF00144">
    <property type="entry name" value="Beta-lactamase"/>
    <property type="match status" value="1"/>
</dbReference>
<accession>A0A1M4XV95</accession>
<sequence>MMSAKFRTNCLKASPALLFLLFFQFAGAQNRFEGAAAIIDQQAKTLKQELVLVVASKDTTLFTKDSKTFSALRGQADLGQSSQWLTAALVMVLVDEGKISLDDKVSQYIPAFASYGKSYITIGNCLSHFTGIHNETNKAIKFFEKKKFANLEEAVAGYVKKEIQNNAGEAHRYNTMGPDIAGRVLEIVTRKKFDMLAQQKLLRPLGMRQTTFSTLDGSALSPADGARGTAADYTRFLRMLLNNGMHNGQRILSEASVAALRKIMTSPANRKFSPEGMQGFEYTSGAWSVGTNPGAVADVLSAPSFGGTTPLVDFCRGYAFMYLQKEATEEAKVPVRNQLRAALEPLFPGKCQ</sequence>
<dbReference type="EMBL" id="FQUO01000004">
    <property type="protein sequence ID" value="SHE97213.1"/>
    <property type="molecule type" value="Genomic_DNA"/>
</dbReference>
<name>A0A1M4XV95_9BACT</name>
<dbReference type="STRING" id="1302690.BUE76_14420"/>
<evidence type="ECO:0000259" key="2">
    <source>
        <dbReference type="Pfam" id="PF00144"/>
    </source>
</evidence>
<dbReference type="InterPro" id="IPR050789">
    <property type="entry name" value="Diverse_Enzym_Activities"/>
</dbReference>
<proteinExistence type="predicted"/>
<dbReference type="AlphaFoldDB" id="A0A1M4XV95"/>
<keyword evidence="1" id="KW-0732">Signal</keyword>
<gene>
    <name evidence="3" type="ORF">SAMN05444008_10448</name>
</gene>
<dbReference type="RefSeq" id="WP_083596397.1">
    <property type="nucleotide sequence ID" value="NZ_FQUO01000004.1"/>
</dbReference>
<protein>
    <submittedName>
        <fullName evidence="3">CubicO group peptidase, beta-lactamase class C family</fullName>
    </submittedName>
</protein>
<keyword evidence="4" id="KW-1185">Reference proteome</keyword>
<dbReference type="SUPFAM" id="SSF56601">
    <property type="entry name" value="beta-lactamase/transpeptidase-like"/>
    <property type="match status" value="1"/>
</dbReference>
<dbReference type="PANTHER" id="PTHR43283">
    <property type="entry name" value="BETA-LACTAMASE-RELATED"/>
    <property type="match status" value="1"/>
</dbReference>
<feature type="domain" description="Beta-lactamase-related" evidence="2">
    <location>
        <begin position="85"/>
        <end position="341"/>
    </location>
</feature>
<dbReference type="Proteomes" id="UP000184368">
    <property type="component" value="Unassembled WGS sequence"/>
</dbReference>
<reference evidence="3 4" key="1">
    <citation type="submission" date="2016-11" db="EMBL/GenBank/DDBJ databases">
        <authorList>
            <person name="Jaros S."/>
            <person name="Januszkiewicz K."/>
            <person name="Wedrychowicz H."/>
        </authorList>
    </citation>
    <scope>NUCLEOTIDE SEQUENCE [LARGE SCALE GENOMIC DNA]</scope>
    <source>
        <strain evidence="3 4">DSM 26897</strain>
    </source>
</reference>
<evidence type="ECO:0000256" key="1">
    <source>
        <dbReference type="SAM" id="SignalP"/>
    </source>
</evidence>
<evidence type="ECO:0000313" key="3">
    <source>
        <dbReference type="EMBL" id="SHE97213.1"/>
    </source>
</evidence>
<dbReference type="Gene3D" id="3.40.710.10">
    <property type="entry name" value="DD-peptidase/beta-lactamase superfamily"/>
    <property type="match status" value="1"/>
</dbReference>
<evidence type="ECO:0000313" key="4">
    <source>
        <dbReference type="Proteomes" id="UP000184368"/>
    </source>
</evidence>
<dbReference type="OrthoDB" id="2247630at2"/>
<dbReference type="InterPro" id="IPR012338">
    <property type="entry name" value="Beta-lactam/transpept-like"/>
</dbReference>
<dbReference type="InterPro" id="IPR001466">
    <property type="entry name" value="Beta-lactam-related"/>
</dbReference>